<proteinExistence type="predicted"/>
<accession>A0AAE0XQN0</accession>
<dbReference type="AlphaFoldDB" id="A0AAE0XQN0"/>
<feature type="compositionally biased region" description="Basic and acidic residues" evidence="1">
    <location>
        <begin position="351"/>
        <end position="361"/>
    </location>
</feature>
<evidence type="ECO:0000313" key="3">
    <source>
        <dbReference type="Proteomes" id="UP001283361"/>
    </source>
</evidence>
<dbReference type="Proteomes" id="UP001283361">
    <property type="component" value="Unassembled WGS sequence"/>
</dbReference>
<dbReference type="InterPro" id="IPR052270">
    <property type="entry name" value="CACF_protein"/>
</dbReference>
<reference evidence="2" key="1">
    <citation type="journal article" date="2023" name="G3 (Bethesda)">
        <title>A reference genome for the long-term kleptoplast-retaining sea slug Elysia crispata morphotype clarki.</title>
        <authorList>
            <person name="Eastman K.E."/>
            <person name="Pendleton A.L."/>
            <person name="Shaikh M.A."/>
            <person name="Suttiyut T."/>
            <person name="Ogas R."/>
            <person name="Tomko P."/>
            <person name="Gavelis G."/>
            <person name="Widhalm J.R."/>
            <person name="Wisecaver J.H."/>
        </authorList>
    </citation>
    <scope>NUCLEOTIDE SEQUENCE</scope>
    <source>
        <strain evidence="2">ECLA1</strain>
    </source>
</reference>
<feature type="region of interest" description="Disordered" evidence="1">
    <location>
        <begin position="406"/>
        <end position="426"/>
    </location>
</feature>
<protein>
    <recommendedName>
        <fullName evidence="4">Sfi1 spindle body domain-containing protein</fullName>
    </recommendedName>
</protein>
<feature type="region of interest" description="Disordered" evidence="1">
    <location>
        <begin position="92"/>
        <end position="198"/>
    </location>
</feature>
<sequence length="674" mass="78642">MADWKLMLRVWGAWRSHVRGRRLEFETELHERNIIEAERHRLMAERHFSCSILRRCMLAWQQFVAESVQRKELEAEQARTKNKMAALLSAVAEGKLSSKSETGSEGVDNSTRSKVSSARSTHSAKAHSKTTERSNQQLQKGQAWTASTGQSRPVTADRNSNHSPQPETPETHPTSPSKRKSTGASLPTEPWQVTRRHLNLTKEQIANLGGDLEAEEGEEGESPPHSQVEIRRRFGTQPWMNRQFIPNSFEHRYTAQQVALKEQQAQIREQRRLIEELQYEQRQQMLRQRLLPGSQTSPPTPSASPEFEAPPQGRQIPRDENSTFENGYQVKSITPPRSRLQGQGQGTVGDTNHKDQSVEDHSARCGLQTDRSDLTSATSATNISAATGATQNSKYLKVLKNMEDRAAERARTKAERDERRRQQDEEKAAQILREEEERLQQAEAEKKARIEAFRQKKRLEKQREEEKQREQARQEEMTQLADAHYRRAILKYRGLLPFKKLISLAKRNWLKAVRHHEKCLVRQCLHAWRRFADDEMARKAAVADQMRDFILTKRCFLNWRHYKYHQHFLERRAQKHHAEAVRLKTFLAWVAWTQEEREETRRMEEEASERYTRNLVKKSFVGWRDLPQKMKREEEKQKRKLELRKRVAELIPDFKPTEQITPSVSSVVESEDIS</sequence>
<feature type="compositionally biased region" description="Polar residues" evidence="1">
    <location>
        <begin position="97"/>
        <end position="121"/>
    </location>
</feature>
<evidence type="ECO:0008006" key="4">
    <source>
        <dbReference type="Google" id="ProtNLM"/>
    </source>
</evidence>
<name>A0AAE0XQN0_9GAST</name>
<feature type="compositionally biased region" description="Polar residues" evidence="1">
    <location>
        <begin position="133"/>
        <end position="153"/>
    </location>
</feature>
<feature type="compositionally biased region" description="Low complexity" evidence="1">
    <location>
        <begin position="291"/>
        <end position="312"/>
    </location>
</feature>
<dbReference type="EMBL" id="JAWDGP010007839">
    <property type="protein sequence ID" value="KAK3703294.1"/>
    <property type="molecule type" value="Genomic_DNA"/>
</dbReference>
<keyword evidence="3" id="KW-1185">Reference proteome</keyword>
<dbReference type="PANTHER" id="PTHR22028">
    <property type="entry name" value="SFI1 SPINDLE BODY DOMAIN-CONTAINING PROTEIN-RELATED"/>
    <property type="match status" value="1"/>
</dbReference>
<organism evidence="2 3">
    <name type="scientific">Elysia crispata</name>
    <name type="common">lettuce slug</name>
    <dbReference type="NCBI Taxonomy" id="231223"/>
    <lineage>
        <taxon>Eukaryota</taxon>
        <taxon>Metazoa</taxon>
        <taxon>Spiralia</taxon>
        <taxon>Lophotrochozoa</taxon>
        <taxon>Mollusca</taxon>
        <taxon>Gastropoda</taxon>
        <taxon>Heterobranchia</taxon>
        <taxon>Euthyneura</taxon>
        <taxon>Panpulmonata</taxon>
        <taxon>Sacoglossa</taxon>
        <taxon>Placobranchoidea</taxon>
        <taxon>Plakobranchidae</taxon>
        <taxon>Elysia</taxon>
    </lineage>
</organism>
<dbReference type="PANTHER" id="PTHR22028:SF5">
    <property type="entry name" value="COILED-COIL DOMAIN-CONTAINING PROTEIN 191"/>
    <property type="match status" value="1"/>
</dbReference>
<feature type="region of interest" description="Disordered" evidence="1">
    <location>
        <begin position="291"/>
        <end position="361"/>
    </location>
</feature>
<evidence type="ECO:0000313" key="2">
    <source>
        <dbReference type="EMBL" id="KAK3703294.1"/>
    </source>
</evidence>
<gene>
    <name evidence="2" type="ORF">RRG08_017338</name>
</gene>
<comment type="caution">
    <text evidence="2">The sequence shown here is derived from an EMBL/GenBank/DDBJ whole genome shotgun (WGS) entry which is preliminary data.</text>
</comment>
<evidence type="ECO:0000256" key="1">
    <source>
        <dbReference type="SAM" id="MobiDB-lite"/>
    </source>
</evidence>
<feature type="compositionally biased region" description="Polar residues" evidence="1">
    <location>
        <begin position="323"/>
        <end position="332"/>
    </location>
</feature>